<dbReference type="NCBIfam" id="TIGR03364">
    <property type="entry name" value="HpnW_proposed"/>
    <property type="match status" value="1"/>
</dbReference>
<dbReference type="GO" id="GO:0005737">
    <property type="term" value="C:cytoplasm"/>
    <property type="evidence" value="ECO:0007669"/>
    <property type="project" value="TreeGrafter"/>
</dbReference>
<dbReference type="GO" id="GO:0016491">
    <property type="term" value="F:oxidoreductase activity"/>
    <property type="evidence" value="ECO:0007669"/>
    <property type="project" value="UniProtKB-KW"/>
</dbReference>
<dbReference type="Gene3D" id="3.50.50.60">
    <property type="entry name" value="FAD/NAD(P)-binding domain"/>
    <property type="match status" value="1"/>
</dbReference>
<name>A0A2A6FNN2_9MICO</name>
<sequence length="414" mass="45089">MTESGSLDAAGQAGTARYDVLVVGAGIVGLGVAYAAHRRGLRVLVCERASEVVGASVRNFGHLCFTPQSGRAYEFAQRSRELWRELAREADFWLQETGTWVVARTDEEFAVLREFARVRGPREVHTHTVASIESKVPVAEAVGGVLLPLDCQVNPREAASAVRAYLQRCGVEFRFRTAVGAVASGVAHTSRGDIRADQIVLATNHDIDLLMPDLAQQHGVLRCGLDMMRVTMGLRAPLTAPLLTGWSLLRYSGFADMAATVDLRARLHSEFPELAQLDLNEMYTQLPDGSVIVGDTHYRGESVASFQREIAFDSLLSLARERFDVTDVRVLERWQGMYASAANEFLQDIRPDTGIHVAVVTTGIGMSCGLGFAEHTVARIFADSTWAGASPVLREAAAVTTSRHPDHELTGSVQ</sequence>
<dbReference type="AlphaFoldDB" id="A0A2A6FNN2"/>
<dbReference type="InterPro" id="IPR006076">
    <property type="entry name" value="FAD-dep_OxRdtase"/>
</dbReference>
<dbReference type="InterPro" id="IPR036188">
    <property type="entry name" value="FAD/NAD-bd_sf"/>
</dbReference>
<comment type="similarity">
    <text evidence="2">Belongs to the DadA oxidoreductase family.</text>
</comment>
<keyword evidence="4" id="KW-0560">Oxidoreductase</keyword>
<reference evidence="7" key="1">
    <citation type="submission" date="2017-03" db="EMBL/GenBank/DDBJ databases">
        <authorList>
            <person name="Lund M.B."/>
        </authorList>
    </citation>
    <scope>NUCLEOTIDE SEQUENCE [LARGE SCALE GENOMIC DNA]</scope>
</reference>
<proteinExistence type="inferred from homology"/>
<evidence type="ECO:0000256" key="1">
    <source>
        <dbReference type="ARBA" id="ARBA00001974"/>
    </source>
</evidence>
<comment type="cofactor">
    <cofactor evidence="1">
        <name>FAD</name>
        <dbReference type="ChEBI" id="CHEBI:57692"/>
    </cofactor>
</comment>
<dbReference type="InterPro" id="IPR017741">
    <property type="entry name" value="FAD-dependent_OxRdtase_HpnW"/>
</dbReference>
<feature type="domain" description="FAD dependent oxidoreductase" evidence="5">
    <location>
        <begin position="19"/>
        <end position="378"/>
    </location>
</feature>
<dbReference type="Pfam" id="PF01266">
    <property type="entry name" value="DAO"/>
    <property type="match status" value="1"/>
</dbReference>
<dbReference type="EMBL" id="NAEP01000059">
    <property type="protein sequence ID" value="PDQ34278.1"/>
    <property type="molecule type" value="Genomic_DNA"/>
</dbReference>
<protein>
    <recommendedName>
        <fullName evidence="5">FAD dependent oxidoreductase domain-containing protein</fullName>
    </recommendedName>
</protein>
<dbReference type="Proteomes" id="UP000219994">
    <property type="component" value="Unassembled WGS sequence"/>
</dbReference>
<organism evidence="6 7">
    <name type="scientific">Candidatus Lumbricidiphila eiseniae</name>
    <dbReference type="NCBI Taxonomy" id="1969409"/>
    <lineage>
        <taxon>Bacteria</taxon>
        <taxon>Bacillati</taxon>
        <taxon>Actinomycetota</taxon>
        <taxon>Actinomycetes</taxon>
        <taxon>Micrococcales</taxon>
        <taxon>Microbacteriaceae</taxon>
        <taxon>Candidatus Lumbricidiphila</taxon>
    </lineage>
</organism>
<evidence type="ECO:0000259" key="5">
    <source>
        <dbReference type="Pfam" id="PF01266"/>
    </source>
</evidence>
<dbReference type="PANTHER" id="PTHR13847">
    <property type="entry name" value="SARCOSINE DEHYDROGENASE-RELATED"/>
    <property type="match status" value="1"/>
</dbReference>
<evidence type="ECO:0000256" key="3">
    <source>
        <dbReference type="ARBA" id="ARBA00022630"/>
    </source>
</evidence>
<evidence type="ECO:0000256" key="4">
    <source>
        <dbReference type="ARBA" id="ARBA00023002"/>
    </source>
</evidence>
<dbReference type="Gene3D" id="3.30.9.10">
    <property type="entry name" value="D-Amino Acid Oxidase, subunit A, domain 2"/>
    <property type="match status" value="1"/>
</dbReference>
<dbReference type="PANTHER" id="PTHR13847:SF286">
    <property type="entry name" value="D-AMINO ACID DEHYDROGENASE"/>
    <property type="match status" value="1"/>
</dbReference>
<accession>A0A2A6FNN2</accession>
<dbReference type="SUPFAM" id="SSF51905">
    <property type="entry name" value="FAD/NAD(P)-binding domain"/>
    <property type="match status" value="1"/>
</dbReference>
<comment type="caution">
    <text evidence="6">The sequence shown here is derived from an EMBL/GenBank/DDBJ whole genome shotgun (WGS) entry which is preliminary data.</text>
</comment>
<evidence type="ECO:0000256" key="2">
    <source>
        <dbReference type="ARBA" id="ARBA00009410"/>
    </source>
</evidence>
<evidence type="ECO:0000313" key="7">
    <source>
        <dbReference type="Proteomes" id="UP000219994"/>
    </source>
</evidence>
<keyword evidence="3" id="KW-0285">Flavoprotein</keyword>
<evidence type="ECO:0000313" key="6">
    <source>
        <dbReference type="EMBL" id="PDQ34278.1"/>
    </source>
</evidence>
<gene>
    <name evidence="6" type="ORF">B5766_12510</name>
</gene>